<dbReference type="AlphaFoldDB" id="A0A8J5XTP3"/>
<dbReference type="Proteomes" id="UP000751190">
    <property type="component" value="Unassembled WGS sequence"/>
</dbReference>
<dbReference type="InterPro" id="IPR001478">
    <property type="entry name" value="PDZ"/>
</dbReference>
<dbReference type="PROSITE" id="PS50096">
    <property type="entry name" value="IQ"/>
    <property type="match status" value="2"/>
</dbReference>
<gene>
    <name evidence="3" type="ORF">KFE25_012613</name>
</gene>
<accession>A0A8J5XTP3</accession>
<dbReference type="SUPFAM" id="SSF50156">
    <property type="entry name" value="PDZ domain-like"/>
    <property type="match status" value="1"/>
</dbReference>
<sequence>MLIVMNKTADGVALGISIANKDMSKPLIVRTVVPDSISHAAGLQPGDRIEQINGKALHDAKDAARALRESHGAIELMITPRDGSVEAPIKLPSKPDFVATLTRALSFGRAAKPRAPSKDVPKPFDVLATLTHIQRSTEEAIDSALSTARVMLDRASGAHRVRAAVRMQAGVRALVAKRKCRLRLTALVLIQARARGMRARARHAVVTAAIVMIQANARGRAARRHSSSLRAALRGEPAKANGRAKSKLGVGLRRTFSFLGRGRSKRDSTKGNAQREPLAALAANSAQPQPKLAAARGVKPAAGVPTVRRLSFVGRSSARAP</sequence>
<comment type="caution">
    <text evidence="3">The sequence shown here is derived from an EMBL/GenBank/DDBJ whole genome shotgun (WGS) entry which is preliminary data.</text>
</comment>
<feature type="domain" description="PDZ" evidence="2">
    <location>
        <begin position="2"/>
        <end position="82"/>
    </location>
</feature>
<dbReference type="OrthoDB" id="4217619at2759"/>
<dbReference type="SMART" id="SM00228">
    <property type="entry name" value="PDZ"/>
    <property type="match status" value="1"/>
</dbReference>
<dbReference type="InterPro" id="IPR041489">
    <property type="entry name" value="PDZ_6"/>
</dbReference>
<dbReference type="Pfam" id="PF17820">
    <property type="entry name" value="PDZ_6"/>
    <property type="match status" value="1"/>
</dbReference>
<evidence type="ECO:0000256" key="1">
    <source>
        <dbReference type="SAM" id="MobiDB-lite"/>
    </source>
</evidence>
<dbReference type="InterPro" id="IPR036034">
    <property type="entry name" value="PDZ_sf"/>
</dbReference>
<evidence type="ECO:0000313" key="4">
    <source>
        <dbReference type="Proteomes" id="UP000751190"/>
    </source>
</evidence>
<feature type="region of interest" description="Disordered" evidence="1">
    <location>
        <begin position="282"/>
        <end position="302"/>
    </location>
</feature>
<name>A0A8J5XTP3_DIALT</name>
<evidence type="ECO:0000259" key="2">
    <source>
        <dbReference type="PROSITE" id="PS50106"/>
    </source>
</evidence>
<dbReference type="SMART" id="SM00015">
    <property type="entry name" value="IQ"/>
    <property type="match status" value="3"/>
</dbReference>
<dbReference type="Gene3D" id="2.30.42.10">
    <property type="match status" value="1"/>
</dbReference>
<reference evidence="3" key="1">
    <citation type="submission" date="2021-05" db="EMBL/GenBank/DDBJ databases">
        <title>The genome of the haptophyte Pavlova lutheri (Diacronema luteri, Pavlovales) - a model for lipid biosynthesis in eukaryotic algae.</title>
        <authorList>
            <person name="Hulatt C.J."/>
            <person name="Posewitz M.C."/>
        </authorList>
    </citation>
    <scope>NUCLEOTIDE SEQUENCE</scope>
    <source>
        <strain evidence="3">NIVA-4/92</strain>
    </source>
</reference>
<dbReference type="PROSITE" id="PS50106">
    <property type="entry name" value="PDZ"/>
    <property type="match status" value="1"/>
</dbReference>
<protein>
    <recommendedName>
        <fullName evidence="2">PDZ domain-containing protein</fullName>
    </recommendedName>
</protein>
<organism evidence="3 4">
    <name type="scientific">Diacronema lutheri</name>
    <name type="common">Unicellular marine alga</name>
    <name type="synonym">Monochrysis lutheri</name>
    <dbReference type="NCBI Taxonomy" id="2081491"/>
    <lineage>
        <taxon>Eukaryota</taxon>
        <taxon>Haptista</taxon>
        <taxon>Haptophyta</taxon>
        <taxon>Pavlovophyceae</taxon>
        <taxon>Pavlovales</taxon>
        <taxon>Pavlovaceae</taxon>
        <taxon>Diacronema</taxon>
    </lineage>
</organism>
<keyword evidence="4" id="KW-1185">Reference proteome</keyword>
<dbReference type="InterPro" id="IPR027417">
    <property type="entry name" value="P-loop_NTPase"/>
</dbReference>
<evidence type="ECO:0000313" key="3">
    <source>
        <dbReference type="EMBL" id="KAG8465250.1"/>
    </source>
</evidence>
<dbReference type="Pfam" id="PF00612">
    <property type="entry name" value="IQ"/>
    <property type="match status" value="1"/>
</dbReference>
<dbReference type="EMBL" id="JAGTXO010000011">
    <property type="protein sequence ID" value="KAG8465250.1"/>
    <property type="molecule type" value="Genomic_DNA"/>
</dbReference>
<dbReference type="SUPFAM" id="SSF52540">
    <property type="entry name" value="P-loop containing nucleoside triphosphate hydrolases"/>
    <property type="match status" value="1"/>
</dbReference>
<dbReference type="CDD" id="cd00136">
    <property type="entry name" value="PDZ_canonical"/>
    <property type="match status" value="1"/>
</dbReference>
<dbReference type="InterPro" id="IPR000048">
    <property type="entry name" value="IQ_motif_EF-hand-BS"/>
</dbReference>
<proteinExistence type="predicted"/>